<proteinExistence type="predicted"/>
<dbReference type="EC" id="2.1.1.-" evidence="1"/>
<dbReference type="InterPro" id="IPR029063">
    <property type="entry name" value="SAM-dependent_MTases_sf"/>
</dbReference>
<dbReference type="Pfam" id="PF01209">
    <property type="entry name" value="Ubie_methyltran"/>
    <property type="match status" value="1"/>
</dbReference>
<dbReference type="PANTHER" id="PTHR43591">
    <property type="entry name" value="METHYLTRANSFERASE"/>
    <property type="match status" value="1"/>
</dbReference>
<dbReference type="PANTHER" id="PTHR43591:SF24">
    <property type="entry name" value="2-METHOXY-6-POLYPRENYL-1,4-BENZOQUINOL METHYLASE, MITOCHONDRIAL"/>
    <property type="match status" value="1"/>
</dbReference>
<dbReference type="RefSeq" id="WP_268062359.1">
    <property type="nucleotide sequence ID" value="NZ_JAPQFJ010000017.1"/>
</dbReference>
<dbReference type="Proteomes" id="UP001144612">
    <property type="component" value="Unassembled WGS sequence"/>
</dbReference>
<keyword evidence="1" id="KW-0489">Methyltransferase</keyword>
<comment type="caution">
    <text evidence="1">The sequence shown here is derived from an EMBL/GenBank/DDBJ whole genome shotgun (WGS) entry which is preliminary data.</text>
</comment>
<dbReference type="Gene3D" id="3.40.50.150">
    <property type="entry name" value="Vaccinia Virus protein VP39"/>
    <property type="match status" value="1"/>
</dbReference>
<accession>A0ABT4DC83</accession>
<dbReference type="CDD" id="cd02440">
    <property type="entry name" value="AdoMet_MTases"/>
    <property type="match status" value="1"/>
</dbReference>
<reference evidence="1" key="1">
    <citation type="submission" date="2022-12" db="EMBL/GenBank/DDBJ databases">
        <title>Clostridium sp. nov., isolated from industrial wastewater.</title>
        <authorList>
            <person name="Jiayan W."/>
        </authorList>
    </citation>
    <scope>NUCLEOTIDE SEQUENCE</scope>
    <source>
        <strain evidence="1">ZC22-4</strain>
    </source>
</reference>
<evidence type="ECO:0000313" key="1">
    <source>
        <dbReference type="EMBL" id="MCY6959923.1"/>
    </source>
</evidence>
<organism evidence="1 2">
    <name type="scientific">Clostridium brassicae</name>
    <dbReference type="NCBI Taxonomy" id="2999072"/>
    <lineage>
        <taxon>Bacteria</taxon>
        <taxon>Bacillati</taxon>
        <taxon>Bacillota</taxon>
        <taxon>Clostridia</taxon>
        <taxon>Eubacteriales</taxon>
        <taxon>Clostridiaceae</taxon>
        <taxon>Clostridium</taxon>
    </lineage>
</organism>
<keyword evidence="2" id="KW-1185">Reference proteome</keyword>
<dbReference type="GO" id="GO:0008168">
    <property type="term" value="F:methyltransferase activity"/>
    <property type="evidence" value="ECO:0007669"/>
    <property type="project" value="UniProtKB-KW"/>
</dbReference>
<sequence>MVGEKVKSTNIWNKVAHDFSKGGPDFWNEFGKRLVELSSIKEGAKILDVAMGRGASLFPAIKKIGKNGYAIGIDISENMVNETYNDIVKQSINNAEVRKMNALNLRFNDNFFDNVICGFGIGYILPSDIKLTEIIRVLKKNGQVGFSIWGVQEQKKWLVDITNKYINIKSPNKKSAEKSNITEFNTINDVKRILENSGLKNVKVYQEESDIIYKSKEEWWKEMNSNEVRMAFDEIEKLGSDKFKEYKKEIFNILERYKKEDGFHLNMPVIYAFGEKFF</sequence>
<protein>
    <submittedName>
        <fullName evidence="1">Class I SAM-dependent methyltransferase</fullName>
        <ecNumber evidence="1">2.1.1.-</ecNumber>
    </submittedName>
</protein>
<gene>
    <name evidence="1" type="ORF">OW729_14975</name>
</gene>
<dbReference type="SUPFAM" id="SSF53335">
    <property type="entry name" value="S-adenosyl-L-methionine-dependent methyltransferases"/>
    <property type="match status" value="1"/>
</dbReference>
<dbReference type="EMBL" id="JAPQFJ010000017">
    <property type="protein sequence ID" value="MCY6959923.1"/>
    <property type="molecule type" value="Genomic_DNA"/>
</dbReference>
<keyword evidence="1" id="KW-0808">Transferase</keyword>
<name>A0ABT4DC83_9CLOT</name>
<dbReference type="GO" id="GO:0032259">
    <property type="term" value="P:methylation"/>
    <property type="evidence" value="ECO:0007669"/>
    <property type="project" value="UniProtKB-KW"/>
</dbReference>
<evidence type="ECO:0000313" key="2">
    <source>
        <dbReference type="Proteomes" id="UP001144612"/>
    </source>
</evidence>